<dbReference type="STRING" id="1798381.A2721_01010"/>
<dbReference type="EMBL" id="MFJK01000004">
    <property type="protein sequence ID" value="OGG19716.1"/>
    <property type="molecule type" value="Genomic_DNA"/>
</dbReference>
<dbReference type="Proteomes" id="UP000177871">
    <property type="component" value="Unassembled WGS sequence"/>
</dbReference>
<name>A0A1F6A504_9BACT</name>
<evidence type="ECO:0000313" key="2">
    <source>
        <dbReference type="Proteomes" id="UP000177871"/>
    </source>
</evidence>
<protein>
    <submittedName>
        <fullName evidence="1">Uncharacterized protein</fullName>
    </submittedName>
</protein>
<proteinExistence type="predicted"/>
<comment type="caution">
    <text evidence="1">The sequence shown here is derived from an EMBL/GenBank/DDBJ whole genome shotgun (WGS) entry which is preliminary data.</text>
</comment>
<dbReference type="Gene3D" id="3.40.50.450">
    <property type="match status" value="1"/>
</dbReference>
<dbReference type="SUPFAM" id="SSF102405">
    <property type="entry name" value="MCP/YpsA-like"/>
    <property type="match status" value="1"/>
</dbReference>
<sequence>MANPDNEYAAAIFAGGGGPDLGKAAAGYLKEIRVQGLKSESAKESLNILWSMAEIGSLLSNIGWRVITGGYYMGPMGMASKAAFETSKNQGGRATPIGAIFSDFFPEDPLTAKGEVLEVKNLSQRQEMYFSRARAFFFMGGGGLGTLSEITGAMKDDSLREEVLKFGTHTEKDNLKPRPFFVIDPTGKMQELLTFIIEKYIGKEKALGDEIISGILKRMYIFGEDSFVPAGGQGKYPGLVHLSEDSKKAIEQILTAQSNEQTPKLPEVATLYGMITAI</sequence>
<evidence type="ECO:0000313" key="1">
    <source>
        <dbReference type="EMBL" id="OGG19716.1"/>
    </source>
</evidence>
<accession>A0A1F6A504</accession>
<organism evidence="1 2">
    <name type="scientific">Candidatus Gottesmanbacteria bacterium RIFCSPHIGHO2_01_FULL_47_48</name>
    <dbReference type="NCBI Taxonomy" id="1798381"/>
    <lineage>
        <taxon>Bacteria</taxon>
        <taxon>Candidatus Gottesmaniibacteriota</taxon>
    </lineage>
</organism>
<dbReference type="AlphaFoldDB" id="A0A1F6A504"/>
<reference evidence="1 2" key="1">
    <citation type="journal article" date="2016" name="Nat. Commun.">
        <title>Thousands of microbial genomes shed light on interconnected biogeochemical processes in an aquifer system.</title>
        <authorList>
            <person name="Anantharaman K."/>
            <person name="Brown C.T."/>
            <person name="Hug L.A."/>
            <person name="Sharon I."/>
            <person name="Castelle C.J."/>
            <person name="Probst A.J."/>
            <person name="Thomas B.C."/>
            <person name="Singh A."/>
            <person name="Wilkins M.J."/>
            <person name="Karaoz U."/>
            <person name="Brodie E.L."/>
            <person name="Williams K.H."/>
            <person name="Hubbard S.S."/>
            <person name="Banfield J.F."/>
        </authorList>
    </citation>
    <scope>NUCLEOTIDE SEQUENCE [LARGE SCALE GENOMIC DNA]</scope>
</reference>
<gene>
    <name evidence="1" type="ORF">A2721_01010</name>
</gene>